<organism evidence="1 2">
    <name type="scientific">Caligus rogercresseyi</name>
    <name type="common">Sea louse</name>
    <dbReference type="NCBI Taxonomy" id="217165"/>
    <lineage>
        <taxon>Eukaryota</taxon>
        <taxon>Metazoa</taxon>
        <taxon>Ecdysozoa</taxon>
        <taxon>Arthropoda</taxon>
        <taxon>Crustacea</taxon>
        <taxon>Multicrustacea</taxon>
        <taxon>Hexanauplia</taxon>
        <taxon>Copepoda</taxon>
        <taxon>Siphonostomatoida</taxon>
        <taxon>Caligidae</taxon>
        <taxon>Caligus</taxon>
    </lineage>
</organism>
<dbReference type="OrthoDB" id="10662341at2759"/>
<reference evidence="2" key="1">
    <citation type="submission" date="2021-01" db="EMBL/GenBank/DDBJ databases">
        <title>Caligus Genome Assembly.</title>
        <authorList>
            <person name="Gallardo-Escarate C."/>
        </authorList>
    </citation>
    <scope>NUCLEOTIDE SEQUENCE [LARGE SCALE GENOMIC DNA]</scope>
</reference>
<keyword evidence="2" id="KW-1185">Reference proteome</keyword>
<dbReference type="AlphaFoldDB" id="A0A7T8QVX0"/>
<proteinExistence type="predicted"/>
<dbReference type="EMBL" id="CP045890">
    <property type="protein sequence ID" value="QQP57018.1"/>
    <property type="molecule type" value="Genomic_DNA"/>
</dbReference>
<evidence type="ECO:0000313" key="2">
    <source>
        <dbReference type="Proteomes" id="UP000595437"/>
    </source>
</evidence>
<accession>A0A7T8QVX0</accession>
<sequence length="233" mass="25981">MSTLPTLKLSLINLSNSPPSRLPHFQPPAPKAGRGVHDYRYEEFRSRSKLIKSAANTGLESGRIQVVRSNSLINAFRLMINELRGPQCVVSPMNTESLRSHLRIIVDGGSRGAVLCSSGNEEFIQPILECSLEVILGLFPVPNPPEIDPGLVNRILSDMFMSGFLNYNDRQNSLIRELVEEGDATRYSGACIIYVEKSTTWTVSTCGRFYEGVLGEFTESVLRESRRVIVYID</sequence>
<name>A0A7T8QVX0_CALRO</name>
<dbReference type="Proteomes" id="UP000595437">
    <property type="component" value="Chromosome 1"/>
</dbReference>
<evidence type="ECO:0000313" key="1">
    <source>
        <dbReference type="EMBL" id="QQP57018.1"/>
    </source>
</evidence>
<protein>
    <submittedName>
        <fullName evidence="1">Uncharacterized protein</fullName>
    </submittedName>
</protein>
<gene>
    <name evidence="1" type="ORF">FKW44_001872</name>
</gene>